<organism evidence="2 3">
    <name type="scientific">Streptomyces plumbiresistens</name>
    <dbReference type="NCBI Taxonomy" id="511811"/>
    <lineage>
        <taxon>Bacteria</taxon>
        <taxon>Bacillati</taxon>
        <taxon>Actinomycetota</taxon>
        <taxon>Actinomycetes</taxon>
        <taxon>Kitasatosporales</taxon>
        <taxon>Streptomycetaceae</taxon>
        <taxon>Streptomyces</taxon>
    </lineage>
</organism>
<evidence type="ECO:0000313" key="2">
    <source>
        <dbReference type="EMBL" id="GAA4004573.1"/>
    </source>
</evidence>
<reference evidence="3" key="1">
    <citation type="journal article" date="2019" name="Int. J. Syst. Evol. Microbiol.">
        <title>The Global Catalogue of Microorganisms (GCM) 10K type strain sequencing project: providing services to taxonomists for standard genome sequencing and annotation.</title>
        <authorList>
            <consortium name="The Broad Institute Genomics Platform"/>
            <consortium name="The Broad Institute Genome Sequencing Center for Infectious Disease"/>
            <person name="Wu L."/>
            <person name="Ma J."/>
        </authorList>
    </citation>
    <scope>NUCLEOTIDE SEQUENCE [LARGE SCALE GENOMIC DNA]</scope>
    <source>
        <strain evidence="3">JCM 16924</strain>
    </source>
</reference>
<dbReference type="EMBL" id="BAAAZX010000014">
    <property type="protein sequence ID" value="GAA4004573.1"/>
    <property type="molecule type" value="Genomic_DNA"/>
</dbReference>
<sequence length="86" mass="9370">MSGQTTDHIRPSTHKVTASITRTSSTSPETRADVRNAARVFVELNVAGMGITLLVLRSPFVAAACHSELVTSSPRPPWLRPRHAQH</sequence>
<feature type="compositionally biased region" description="Polar residues" evidence="1">
    <location>
        <begin position="14"/>
        <end position="29"/>
    </location>
</feature>
<protein>
    <submittedName>
        <fullName evidence="2">Uncharacterized protein</fullName>
    </submittedName>
</protein>
<dbReference type="Proteomes" id="UP001500456">
    <property type="component" value="Unassembled WGS sequence"/>
</dbReference>
<evidence type="ECO:0000313" key="3">
    <source>
        <dbReference type="Proteomes" id="UP001500456"/>
    </source>
</evidence>
<proteinExistence type="predicted"/>
<gene>
    <name evidence="2" type="ORF">GCM10022232_49980</name>
</gene>
<comment type="caution">
    <text evidence="2">The sequence shown here is derived from an EMBL/GenBank/DDBJ whole genome shotgun (WGS) entry which is preliminary data.</text>
</comment>
<accession>A0ABP7RZW9</accession>
<feature type="region of interest" description="Disordered" evidence="1">
    <location>
        <begin position="1"/>
        <end position="31"/>
    </location>
</feature>
<evidence type="ECO:0000256" key="1">
    <source>
        <dbReference type="SAM" id="MobiDB-lite"/>
    </source>
</evidence>
<name>A0ABP7RZW9_9ACTN</name>
<keyword evidence="3" id="KW-1185">Reference proteome</keyword>